<evidence type="ECO:0000313" key="2">
    <source>
        <dbReference type="EMBL" id="BBP44790.1"/>
    </source>
</evidence>
<dbReference type="PANTHER" id="PTHR30024:SF17">
    <property type="entry name" value="SOLUTE-BINDING PROTEIN FAMILY 3_N-TERMINAL DOMAIN-CONTAINING PROTEIN"/>
    <property type="match status" value="1"/>
</dbReference>
<organism evidence="2 3">
    <name type="scientific">Thiosulfatimonas sediminis</name>
    <dbReference type="NCBI Taxonomy" id="2675054"/>
    <lineage>
        <taxon>Bacteria</taxon>
        <taxon>Pseudomonadati</taxon>
        <taxon>Pseudomonadota</taxon>
        <taxon>Gammaproteobacteria</taxon>
        <taxon>Thiotrichales</taxon>
        <taxon>Piscirickettsiaceae</taxon>
        <taxon>Thiosulfatimonas</taxon>
    </lineage>
</organism>
<evidence type="ECO:0000313" key="3">
    <source>
        <dbReference type="Proteomes" id="UP000501726"/>
    </source>
</evidence>
<keyword evidence="1" id="KW-0732">Signal</keyword>
<dbReference type="EMBL" id="AP021889">
    <property type="protein sequence ID" value="BBP44790.1"/>
    <property type="molecule type" value="Genomic_DNA"/>
</dbReference>
<evidence type="ECO:0008006" key="4">
    <source>
        <dbReference type="Google" id="ProtNLM"/>
    </source>
</evidence>
<dbReference type="Gene3D" id="3.40.190.10">
    <property type="entry name" value="Periplasmic binding protein-like II"/>
    <property type="match status" value="2"/>
</dbReference>
<evidence type="ECO:0000256" key="1">
    <source>
        <dbReference type="SAM" id="SignalP"/>
    </source>
</evidence>
<gene>
    <name evidence="2" type="ORF">THMIRHAS_01630</name>
</gene>
<accession>A0A6F8PS25</accession>
<dbReference type="PANTHER" id="PTHR30024">
    <property type="entry name" value="ALIPHATIC SULFONATES-BINDING PROTEIN-RELATED"/>
    <property type="match status" value="1"/>
</dbReference>
<proteinExistence type="predicted"/>
<dbReference type="RefSeq" id="WP_173269400.1">
    <property type="nucleotide sequence ID" value="NZ_AP021889.1"/>
</dbReference>
<feature type="chain" id="PRO_5026007248" description="ABC transporter substrate-binding protein" evidence="1">
    <location>
        <begin position="27"/>
        <end position="290"/>
    </location>
</feature>
<dbReference type="KEGG" id="tse:THMIRHAS_01630"/>
<dbReference type="Pfam" id="PF12974">
    <property type="entry name" value="Phosphonate-bd"/>
    <property type="match status" value="1"/>
</dbReference>
<reference evidence="3" key="1">
    <citation type="submission" date="2019-11" db="EMBL/GenBank/DDBJ databases">
        <title>Isolation and characterization of two novel species in the genus Thiomicrorhabdus.</title>
        <authorList>
            <person name="Mochizuki J."/>
            <person name="Kojima H."/>
            <person name="Fukui M."/>
        </authorList>
    </citation>
    <scope>NUCLEOTIDE SEQUENCE [LARGE SCALE GENOMIC DNA]</scope>
    <source>
        <strain evidence="3">aks77</strain>
    </source>
</reference>
<protein>
    <recommendedName>
        <fullName evidence="4">ABC transporter substrate-binding protein</fullName>
    </recommendedName>
</protein>
<dbReference type="AlphaFoldDB" id="A0A6F8PS25"/>
<name>A0A6F8PS25_9GAMM</name>
<sequence>MKMLKLRHSLHMTLLFILLFNGLAHAQQTPPSLNMALFPYATPPHLIQAHQPLKTHFSDVLQTPIHFISAPNFARFSAGIRAETYDIILAAPHMGRLAELSGQYEWLGFTRNQSYAVIVTNQAHPAKRLQDFTGQQIILPPRTAIVNYLSRQALIRAGLRPGIDIDIIETNSHQSAMLAVINGIYPLAGFGKPIWENGKLAGKDTLIKLFQSEYIPGFALMAHKRLGKEKITLLRHAFLTFDTTAAGKGYFSAQGLQGGRPQTPQDMPQLDAFLNELGMLNPEHRKEQVE</sequence>
<keyword evidence="3" id="KW-1185">Reference proteome</keyword>
<dbReference type="Proteomes" id="UP000501726">
    <property type="component" value="Chromosome"/>
</dbReference>
<dbReference type="SUPFAM" id="SSF53850">
    <property type="entry name" value="Periplasmic binding protein-like II"/>
    <property type="match status" value="1"/>
</dbReference>
<feature type="signal peptide" evidence="1">
    <location>
        <begin position="1"/>
        <end position="26"/>
    </location>
</feature>